<evidence type="ECO:0000313" key="4">
    <source>
        <dbReference type="Proteomes" id="UP001500767"/>
    </source>
</evidence>
<dbReference type="PANTHER" id="PTHR30024">
    <property type="entry name" value="ALIPHATIC SULFONATES-BINDING PROTEIN-RELATED"/>
    <property type="match status" value="1"/>
</dbReference>
<keyword evidence="4" id="KW-1185">Reference proteome</keyword>
<dbReference type="InterPro" id="IPR015168">
    <property type="entry name" value="SsuA/THI5"/>
</dbReference>
<reference evidence="4" key="1">
    <citation type="journal article" date="2019" name="Int. J. Syst. Evol. Microbiol.">
        <title>The Global Catalogue of Microorganisms (GCM) 10K type strain sequencing project: providing services to taxonomists for standard genome sequencing and annotation.</title>
        <authorList>
            <consortium name="The Broad Institute Genomics Platform"/>
            <consortium name="The Broad Institute Genome Sequencing Center for Infectious Disease"/>
            <person name="Wu L."/>
            <person name="Ma J."/>
        </authorList>
    </citation>
    <scope>NUCLEOTIDE SEQUENCE [LARGE SCALE GENOMIC DNA]</scope>
    <source>
        <strain evidence="4">JCM 16540</strain>
    </source>
</reference>
<protein>
    <submittedName>
        <fullName evidence="3">ABC transporter substrate-binding protein</fullName>
    </submittedName>
</protein>
<feature type="domain" description="SsuA/THI5-like" evidence="2">
    <location>
        <begin position="98"/>
        <end position="216"/>
    </location>
</feature>
<keyword evidence="1" id="KW-0732">Signal</keyword>
<dbReference type="EMBL" id="BAAAYR010000002">
    <property type="protein sequence ID" value="GAA3565309.1"/>
    <property type="molecule type" value="Genomic_DNA"/>
</dbReference>
<name>A0ABP6XD62_9ACTN</name>
<evidence type="ECO:0000259" key="2">
    <source>
        <dbReference type="Pfam" id="PF09084"/>
    </source>
</evidence>
<evidence type="ECO:0000256" key="1">
    <source>
        <dbReference type="SAM" id="SignalP"/>
    </source>
</evidence>
<feature type="signal peptide" evidence="1">
    <location>
        <begin position="1"/>
        <end position="36"/>
    </location>
</feature>
<dbReference type="Gene3D" id="3.40.190.10">
    <property type="entry name" value="Periplasmic binding protein-like II"/>
    <property type="match status" value="2"/>
</dbReference>
<evidence type="ECO:0000313" key="3">
    <source>
        <dbReference type="EMBL" id="GAA3565309.1"/>
    </source>
</evidence>
<dbReference type="Proteomes" id="UP001500767">
    <property type="component" value="Unassembled WGS sequence"/>
</dbReference>
<sequence>MPATATALPNRPSRTPSARPRPALALLALLVTVVVAACTPASSSTTDAGSAPTFTLRVGATSVTGTPSGSLGWGDKTGILGDRLKAAGVKKIEYSYFQSGKDVVAALLGGAVDVAVVGDNPTLTAKGNGADLRLLAFDQVHQDAWLIGAKNGPTTIAGLAGRSVTAPQGTIRDRAARQLIATAGLTGKVEVKDVPTPESIAGLSSGSVDATIVTGTGAADLANRGYPVLDKTMAHGLGAVGTTVALSSFVDGHPGFEDAWRSGLTATNADVRAHLDDYTAWVAQNDGVDVALVRQVTTADTFNREALPADGLAELQAAYDFLAADGTLKQPFDLQQWVGQA</sequence>
<comment type="caution">
    <text evidence="3">The sequence shown here is derived from an EMBL/GenBank/DDBJ whole genome shotgun (WGS) entry which is preliminary data.</text>
</comment>
<accession>A0ABP6XD62</accession>
<organism evidence="3 4">
    <name type="scientific">Microlunatus spumicola</name>
    <dbReference type="NCBI Taxonomy" id="81499"/>
    <lineage>
        <taxon>Bacteria</taxon>
        <taxon>Bacillati</taxon>
        <taxon>Actinomycetota</taxon>
        <taxon>Actinomycetes</taxon>
        <taxon>Propionibacteriales</taxon>
        <taxon>Propionibacteriaceae</taxon>
        <taxon>Microlunatus</taxon>
    </lineage>
</organism>
<dbReference type="SUPFAM" id="SSF53850">
    <property type="entry name" value="Periplasmic binding protein-like II"/>
    <property type="match status" value="1"/>
</dbReference>
<feature type="chain" id="PRO_5046341943" evidence="1">
    <location>
        <begin position="37"/>
        <end position="341"/>
    </location>
</feature>
<dbReference type="Pfam" id="PF09084">
    <property type="entry name" value="NMT1"/>
    <property type="match status" value="1"/>
</dbReference>
<proteinExistence type="predicted"/>
<dbReference type="RefSeq" id="WP_204910686.1">
    <property type="nucleotide sequence ID" value="NZ_BAAAYR010000002.1"/>
</dbReference>
<gene>
    <name evidence="3" type="ORF">GCM10022197_21370</name>
</gene>